<proteinExistence type="predicted"/>
<dbReference type="InterPro" id="IPR000297">
    <property type="entry name" value="PPIase_PpiC"/>
</dbReference>
<accession>A0A532V3Y4</accession>
<dbReference type="Pfam" id="PF13624">
    <property type="entry name" value="SurA_N_3"/>
    <property type="match status" value="1"/>
</dbReference>
<organism evidence="3 4">
    <name type="scientific">candidate division LCP-89 bacterium B3_LCP</name>
    <dbReference type="NCBI Taxonomy" id="2012998"/>
    <lineage>
        <taxon>Bacteria</taxon>
        <taxon>Pseudomonadati</taxon>
        <taxon>Bacteria division LCP-89</taxon>
    </lineage>
</organism>
<dbReference type="InterPro" id="IPR050245">
    <property type="entry name" value="PrsA_foldase"/>
</dbReference>
<dbReference type="InterPro" id="IPR027304">
    <property type="entry name" value="Trigger_fact/SurA_dom_sf"/>
</dbReference>
<evidence type="ECO:0000259" key="2">
    <source>
        <dbReference type="PROSITE" id="PS50198"/>
    </source>
</evidence>
<evidence type="ECO:0000256" key="1">
    <source>
        <dbReference type="PROSITE-ProRule" id="PRU00278"/>
    </source>
</evidence>
<dbReference type="AlphaFoldDB" id="A0A532V3Y4"/>
<evidence type="ECO:0000313" key="4">
    <source>
        <dbReference type="Proteomes" id="UP000319619"/>
    </source>
</evidence>
<comment type="caution">
    <text evidence="3">The sequence shown here is derived from an EMBL/GenBank/DDBJ whole genome shotgun (WGS) entry which is preliminary data.</text>
</comment>
<feature type="domain" description="PpiC" evidence="2">
    <location>
        <begin position="300"/>
        <end position="400"/>
    </location>
</feature>
<evidence type="ECO:0000313" key="3">
    <source>
        <dbReference type="EMBL" id="TKJ41858.1"/>
    </source>
</evidence>
<dbReference type="PANTHER" id="PTHR47245:SF2">
    <property type="entry name" value="PEPTIDYL-PROLYL CIS-TRANS ISOMERASE HP_0175-RELATED"/>
    <property type="match status" value="1"/>
</dbReference>
<protein>
    <recommendedName>
        <fullName evidence="2">PpiC domain-containing protein</fullName>
    </recommendedName>
</protein>
<feature type="domain" description="PpiC" evidence="2">
    <location>
        <begin position="197"/>
        <end position="297"/>
    </location>
</feature>
<dbReference type="Gene3D" id="3.10.50.40">
    <property type="match status" value="2"/>
</dbReference>
<dbReference type="SUPFAM" id="SSF109998">
    <property type="entry name" value="Triger factor/SurA peptide-binding domain-like"/>
    <property type="match status" value="1"/>
</dbReference>
<dbReference type="Proteomes" id="UP000319619">
    <property type="component" value="Unassembled WGS sequence"/>
</dbReference>
<dbReference type="EMBL" id="NJBN01000002">
    <property type="protein sequence ID" value="TKJ41858.1"/>
    <property type="molecule type" value="Genomic_DNA"/>
</dbReference>
<dbReference type="GO" id="GO:0003755">
    <property type="term" value="F:peptidyl-prolyl cis-trans isomerase activity"/>
    <property type="evidence" value="ECO:0007669"/>
    <property type="project" value="UniProtKB-KW"/>
</dbReference>
<dbReference type="InterPro" id="IPR023058">
    <property type="entry name" value="PPIase_PpiC_CS"/>
</dbReference>
<name>A0A532V3Y4_UNCL8</name>
<dbReference type="Pfam" id="PF00639">
    <property type="entry name" value="Rotamase"/>
    <property type="match status" value="2"/>
</dbReference>
<dbReference type="SUPFAM" id="SSF54534">
    <property type="entry name" value="FKBP-like"/>
    <property type="match status" value="2"/>
</dbReference>
<dbReference type="InterPro" id="IPR046357">
    <property type="entry name" value="PPIase_dom_sf"/>
</dbReference>
<keyword evidence="1" id="KW-0413">Isomerase</keyword>
<sequence>MIKMLKTDWLSISRRRWLHSLFILIAYTFTLVAFNTGKTQSSGDVIDRLIAIIGDEVILESEVFQNAQTIALQQGQHVLRDPEKMDQLKTEVMQEMINQKILLAKAREDSIVIDSREIDRELENRLQSIIQNVGSEEKLEELYGYSIRRIRREFRSVVEEGLLVDRVKYAYLQDIRITRAEIEQYFRDHPDEFPQMEDAIEIAHILRETGSSDAAEARASAFADSIYETIKAGESFDSLVVKVSDDQTTVPLGGAIGWTERGDLIASYEEIAFALQPGEISRPVLTRYGYHIIRLDSRREEKIHTSHILIVPEQVEDDDLPIQDFLLSLSTQLTEGKPFEELAEEHSHDLESAKNGGYLGWFALEDMPVEFKESLKDLPAGEISQPFKSQYGYHLVEVLSRRDARAITLDQDWELVSQRTLAAKRELAFTNWLSDLKERYYIEIKGAG</sequence>
<reference evidence="3 4" key="1">
    <citation type="submission" date="2017-06" db="EMBL/GenBank/DDBJ databases">
        <title>Novel microbial phyla capable of carbon fixation and sulfur reduction in deep-sea sediments.</title>
        <authorList>
            <person name="Huang J."/>
            <person name="Baker B."/>
            <person name="Wang Y."/>
        </authorList>
    </citation>
    <scope>NUCLEOTIDE SEQUENCE [LARGE SCALE GENOMIC DNA]</scope>
    <source>
        <strain evidence="3">B3_LCP</strain>
    </source>
</reference>
<dbReference type="PROSITE" id="PS50198">
    <property type="entry name" value="PPIC_PPIASE_2"/>
    <property type="match status" value="2"/>
</dbReference>
<gene>
    <name evidence="3" type="ORF">CEE37_04630</name>
</gene>
<dbReference type="Gene3D" id="1.10.4030.10">
    <property type="entry name" value="Porin chaperone SurA, peptide-binding domain"/>
    <property type="match status" value="1"/>
</dbReference>
<dbReference type="PANTHER" id="PTHR47245">
    <property type="entry name" value="PEPTIDYLPROLYL ISOMERASE"/>
    <property type="match status" value="1"/>
</dbReference>
<keyword evidence="1" id="KW-0697">Rotamase</keyword>
<dbReference type="PROSITE" id="PS01096">
    <property type="entry name" value="PPIC_PPIASE_1"/>
    <property type="match status" value="1"/>
</dbReference>